<accession>A0A0D2PVM2</accession>
<evidence type="ECO:0000256" key="1">
    <source>
        <dbReference type="SAM" id="MobiDB-lite"/>
    </source>
</evidence>
<feature type="region of interest" description="Disordered" evidence="1">
    <location>
        <begin position="77"/>
        <end position="129"/>
    </location>
</feature>
<organism evidence="3 4">
    <name type="scientific">Hypholoma sublateritium (strain FD-334 SS-4)</name>
    <dbReference type="NCBI Taxonomy" id="945553"/>
    <lineage>
        <taxon>Eukaryota</taxon>
        <taxon>Fungi</taxon>
        <taxon>Dikarya</taxon>
        <taxon>Basidiomycota</taxon>
        <taxon>Agaricomycotina</taxon>
        <taxon>Agaricomycetes</taxon>
        <taxon>Agaricomycetidae</taxon>
        <taxon>Agaricales</taxon>
        <taxon>Agaricineae</taxon>
        <taxon>Strophariaceae</taxon>
        <taxon>Hypholoma</taxon>
    </lineage>
</organism>
<sequence>MLINFKLLALVFAATHVSALAGINRIANFSATNTTISPSSIPALSAPTATATLIGTSDNSTVFSIPSISTPVDTFTFTPTGAPGNPTATDTSVPSISTTADTSVPVISSGTVPIETPIPTDTSISTPPISMSTTSIPVDSSIPAISVTETSTTAPSMTASVSGLYPLPIPTDSTSSGNDLRGAAQSPILPYTVGYYDSADKGLSAFSSIQEKIRLLYTVCSDGGKADGDWYNLTGSNSVQQVMNMTAKLGGKAFNLTARTDEEFFVASR</sequence>
<proteinExistence type="predicted"/>
<dbReference type="STRING" id="945553.A0A0D2PVM2"/>
<evidence type="ECO:0000256" key="2">
    <source>
        <dbReference type="SAM" id="SignalP"/>
    </source>
</evidence>
<feature type="signal peptide" evidence="2">
    <location>
        <begin position="1"/>
        <end position="19"/>
    </location>
</feature>
<keyword evidence="4" id="KW-1185">Reference proteome</keyword>
<evidence type="ECO:0000313" key="3">
    <source>
        <dbReference type="EMBL" id="KJA23585.1"/>
    </source>
</evidence>
<feature type="compositionally biased region" description="Low complexity" evidence="1">
    <location>
        <begin position="77"/>
        <end position="91"/>
    </location>
</feature>
<dbReference type="AlphaFoldDB" id="A0A0D2PVM2"/>
<reference evidence="4" key="1">
    <citation type="submission" date="2014-04" db="EMBL/GenBank/DDBJ databases">
        <title>Evolutionary Origins and Diversification of the Mycorrhizal Mutualists.</title>
        <authorList>
            <consortium name="DOE Joint Genome Institute"/>
            <consortium name="Mycorrhizal Genomics Consortium"/>
            <person name="Kohler A."/>
            <person name="Kuo A."/>
            <person name="Nagy L.G."/>
            <person name="Floudas D."/>
            <person name="Copeland A."/>
            <person name="Barry K.W."/>
            <person name="Cichocki N."/>
            <person name="Veneault-Fourrey C."/>
            <person name="LaButti K."/>
            <person name="Lindquist E.A."/>
            <person name="Lipzen A."/>
            <person name="Lundell T."/>
            <person name="Morin E."/>
            <person name="Murat C."/>
            <person name="Riley R."/>
            <person name="Ohm R."/>
            <person name="Sun H."/>
            <person name="Tunlid A."/>
            <person name="Henrissat B."/>
            <person name="Grigoriev I.V."/>
            <person name="Hibbett D.S."/>
            <person name="Martin F."/>
        </authorList>
    </citation>
    <scope>NUCLEOTIDE SEQUENCE [LARGE SCALE GENOMIC DNA]</scope>
    <source>
        <strain evidence="4">FD-334 SS-4</strain>
    </source>
</reference>
<name>A0A0D2PVM2_HYPSF</name>
<feature type="compositionally biased region" description="Low complexity" evidence="1">
    <location>
        <begin position="113"/>
        <end position="129"/>
    </location>
</feature>
<keyword evidence="2" id="KW-0732">Signal</keyword>
<dbReference type="EMBL" id="KN817542">
    <property type="protein sequence ID" value="KJA23585.1"/>
    <property type="molecule type" value="Genomic_DNA"/>
</dbReference>
<dbReference type="Proteomes" id="UP000054270">
    <property type="component" value="Unassembled WGS sequence"/>
</dbReference>
<feature type="chain" id="PRO_5002249263" evidence="2">
    <location>
        <begin position="20"/>
        <end position="269"/>
    </location>
</feature>
<feature type="compositionally biased region" description="Polar residues" evidence="1">
    <location>
        <begin position="92"/>
        <end position="111"/>
    </location>
</feature>
<evidence type="ECO:0000313" key="4">
    <source>
        <dbReference type="Proteomes" id="UP000054270"/>
    </source>
</evidence>
<protein>
    <submittedName>
        <fullName evidence="3">Uncharacterized protein</fullName>
    </submittedName>
</protein>
<gene>
    <name evidence="3" type="ORF">HYPSUDRAFT_54293</name>
</gene>